<reference evidence="2" key="1">
    <citation type="submission" date="2024-06" db="EMBL/GenBank/DDBJ databases">
        <title>Multi-omics analyses provide insights into the biosynthesis of the anticancer antibiotic pleurotin in Hohenbuehelia grisea.</title>
        <authorList>
            <person name="Weaver J.A."/>
            <person name="Alberti F."/>
        </authorList>
    </citation>
    <scope>NUCLEOTIDE SEQUENCE [LARGE SCALE GENOMIC DNA]</scope>
    <source>
        <strain evidence="2">T-177</strain>
    </source>
</reference>
<evidence type="ECO:0000313" key="2">
    <source>
        <dbReference type="Proteomes" id="UP001556367"/>
    </source>
</evidence>
<evidence type="ECO:0008006" key="3">
    <source>
        <dbReference type="Google" id="ProtNLM"/>
    </source>
</evidence>
<name>A0ABR3JF69_9AGAR</name>
<sequence length="533" mass="60334">MSGDSEMIHLRNRCEPPSCLDITLFPLRTNGRACSVNITITYITQREPGSFCIIFFHKRRFPLIFHAMPVDLLSLSSSIATFIDGASKVRDAISKISENNRRLRRIKSDILRELDALEHFCCSRYSTWDGDTAQEVKAALNELQGDFRDIQALCEILLAARSGGILWSARLKSWFKRSTIEGEIRGLEQKIRSCQFRFMMFSSARTEYNTVINHQENRDRLGHIENLVSYMLLRNERSNSQPPFSSLNAAAPDEVDLNFLSYQIQKLVDGLDSVMTKWQRAVEPPSRDWTLTAGPGRIIDCVTFRKALLFSLHAWCVMSSSNGFTLQGLVIPIVELIGNVWATAVSNGVTQTTLQNSLKLAEFSIDACGALYSLDRCDQFEQMLAYTRHLASDFSNLLCDPRAFVFTEQAPSTITTQTFFAEINSRKLWIALAKPYCSCERRRSSPLTTAPRSPGMLQERPTWYFPLAGTFRKHLCSPYGTQSAFGIWQWTCPLLDDTLRRTSQEWTPSVVGKPSFARCLVHCSFQAVTTTGP</sequence>
<protein>
    <recommendedName>
        <fullName evidence="3">Fungal N-terminal domain-containing protein</fullName>
    </recommendedName>
</protein>
<evidence type="ECO:0000313" key="1">
    <source>
        <dbReference type="EMBL" id="KAL0954361.1"/>
    </source>
</evidence>
<organism evidence="1 2">
    <name type="scientific">Hohenbuehelia grisea</name>
    <dbReference type="NCBI Taxonomy" id="104357"/>
    <lineage>
        <taxon>Eukaryota</taxon>
        <taxon>Fungi</taxon>
        <taxon>Dikarya</taxon>
        <taxon>Basidiomycota</taxon>
        <taxon>Agaricomycotina</taxon>
        <taxon>Agaricomycetes</taxon>
        <taxon>Agaricomycetidae</taxon>
        <taxon>Agaricales</taxon>
        <taxon>Pleurotineae</taxon>
        <taxon>Pleurotaceae</taxon>
        <taxon>Hohenbuehelia</taxon>
    </lineage>
</organism>
<dbReference type="Proteomes" id="UP001556367">
    <property type="component" value="Unassembled WGS sequence"/>
</dbReference>
<gene>
    <name evidence="1" type="ORF">HGRIS_014919</name>
</gene>
<comment type="caution">
    <text evidence="1">The sequence shown here is derived from an EMBL/GenBank/DDBJ whole genome shotgun (WGS) entry which is preliminary data.</text>
</comment>
<proteinExistence type="predicted"/>
<keyword evidence="2" id="KW-1185">Reference proteome</keyword>
<dbReference type="EMBL" id="JASNQZ010000007">
    <property type="protein sequence ID" value="KAL0954361.1"/>
    <property type="molecule type" value="Genomic_DNA"/>
</dbReference>
<dbReference type="InterPro" id="IPR059179">
    <property type="entry name" value="MLKL-like_MCAfunc"/>
</dbReference>
<dbReference type="CDD" id="cd21037">
    <property type="entry name" value="MLKL_NTD"/>
    <property type="match status" value="1"/>
</dbReference>
<accession>A0ABR3JF69</accession>